<dbReference type="Pfam" id="PF14520">
    <property type="entry name" value="HHH_5"/>
    <property type="match status" value="1"/>
</dbReference>
<dbReference type="Pfam" id="PF07499">
    <property type="entry name" value="RuvA_C"/>
    <property type="match status" value="1"/>
</dbReference>
<evidence type="ECO:0000256" key="2">
    <source>
        <dbReference type="ARBA" id="ARBA00022763"/>
    </source>
</evidence>
<dbReference type="HAMAP" id="MF_00031">
    <property type="entry name" value="DNA_HJ_migration_RuvA"/>
    <property type="match status" value="1"/>
</dbReference>
<dbReference type="InterPro" id="IPR000085">
    <property type="entry name" value="RuvA"/>
</dbReference>
<gene>
    <name evidence="6 8" type="primary">ruvA</name>
    <name evidence="8" type="ORF">GCM10023143_05030</name>
</gene>
<keyword evidence="1 6" id="KW-0963">Cytoplasm</keyword>
<evidence type="ECO:0000256" key="6">
    <source>
        <dbReference type="HAMAP-Rule" id="MF_00031"/>
    </source>
</evidence>
<dbReference type="InterPro" id="IPR036267">
    <property type="entry name" value="RuvA_C_sf"/>
</dbReference>
<evidence type="ECO:0000313" key="9">
    <source>
        <dbReference type="Proteomes" id="UP001501207"/>
    </source>
</evidence>
<accession>A0ABP8FFD7</accession>
<dbReference type="RefSeq" id="WP_344974828.1">
    <property type="nucleotide sequence ID" value="NZ_BAABFN010000001.1"/>
</dbReference>
<comment type="caution">
    <text evidence="6">Lacks conserved residue(s) required for the propagation of feature annotation.</text>
</comment>
<dbReference type="Pfam" id="PF01330">
    <property type="entry name" value="RuvA_N"/>
    <property type="match status" value="1"/>
</dbReference>
<proteinExistence type="inferred from homology"/>
<evidence type="ECO:0000256" key="1">
    <source>
        <dbReference type="ARBA" id="ARBA00022490"/>
    </source>
</evidence>
<sequence length="194" mass="21507">MIAYIEGRLSYKSPAVVYLENNGVGYEILISLHTYTQLQHLERCRLLTFLHIKEDAHTLYGFFEESERQVFLQLLSVSGVGASTARMILSSMQPEEIQAAILQENEGVLERVKGIGAKTAKRIILELRDKVLKQKEIPHMPASARSTLQADALQALLALGIARSAAESAVQKAMKASPGMQQVEELIKLSLKSM</sequence>
<comment type="subcellular location">
    <subcellularLocation>
        <location evidence="6">Cytoplasm</location>
    </subcellularLocation>
</comment>
<feature type="region of interest" description="Domain III" evidence="6">
    <location>
        <begin position="144"/>
        <end position="194"/>
    </location>
</feature>
<keyword evidence="4 6" id="KW-0233">DNA recombination</keyword>
<reference evidence="9" key="1">
    <citation type="journal article" date="2019" name="Int. J. Syst. Evol. Microbiol.">
        <title>The Global Catalogue of Microorganisms (GCM) 10K type strain sequencing project: providing services to taxonomists for standard genome sequencing and annotation.</title>
        <authorList>
            <consortium name="The Broad Institute Genomics Platform"/>
            <consortium name="The Broad Institute Genome Sequencing Center for Infectious Disease"/>
            <person name="Wu L."/>
            <person name="Ma J."/>
        </authorList>
    </citation>
    <scope>NUCLEOTIDE SEQUENCE [LARGE SCALE GENOMIC DNA]</scope>
    <source>
        <strain evidence="9">JCM 17664</strain>
    </source>
</reference>
<evidence type="ECO:0000256" key="4">
    <source>
        <dbReference type="ARBA" id="ARBA00023172"/>
    </source>
</evidence>
<dbReference type="InterPro" id="IPR013849">
    <property type="entry name" value="DNA_helicase_Holl-junc_RuvA_I"/>
</dbReference>
<evidence type="ECO:0000256" key="5">
    <source>
        <dbReference type="ARBA" id="ARBA00023204"/>
    </source>
</evidence>
<evidence type="ECO:0000259" key="7">
    <source>
        <dbReference type="SMART" id="SM00278"/>
    </source>
</evidence>
<feature type="domain" description="Helix-hairpin-helix DNA-binding motif class 1" evidence="7">
    <location>
        <begin position="107"/>
        <end position="126"/>
    </location>
</feature>
<comment type="caution">
    <text evidence="8">The sequence shown here is derived from an EMBL/GenBank/DDBJ whole genome shotgun (WGS) entry which is preliminary data.</text>
</comment>
<dbReference type="NCBIfam" id="TIGR00084">
    <property type="entry name" value="ruvA"/>
    <property type="match status" value="1"/>
</dbReference>
<comment type="function">
    <text evidence="6">The RuvA-RuvB-RuvC complex processes Holliday junction (HJ) DNA during genetic recombination and DNA repair, while the RuvA-RuvB complex plays an important role in the rescue of blocked DNA replication forks via replication fork reversal (RFR). RuvA specifically binds to HJ cruciform DNA, conferring on it an open structure. The RuvB hexamer acts as an ATP-dependent pump, pulling dsDNA into and through the RuvAB complex. HJ branch migration allows RuvC to scan DNA until it finds its consensus sequence, where it cleaves and resolves the cruciform DNA.</text>
</comment>
<dbReference type="Gene3D" id="2.40.50.140">
    <property type="entry name" value="Nucleic acid-binding proteins"/>
    <property type="match status" value="1"/>
</dbReference>
<keyword evidence="9" id="KW-1185">Reference proteome</keyword>
<keyword evidence="3 6" id="KW-0238">DNA-binding</keyword>
<feature type="domain" description="Helix-hairpin-helix DNA-binding motif class 1" evidence="7">
    <location>
        <begin position="72"/>
        <end position="91"/>
    </location>
</feature>
<dbReference type="EMBL" id="BAABFN010000001">
    <property type="protein sequence ID" value="GAA4302537.1"/>
    <property type="molecule type" value="Genomic_DNA"/>
</dbReference>
<dbReference type="Proteomes" id="UP001501207">
    <property type="component" value="Unassembled WGS sequence"/>
</dbReference>
<dbReference type="InterPro" id="IPR003583">
    <property type="entry name" value="Hlx-hairpin-Hlx_DNA-bd_motif"/>
</dbReference>
<dbReference type="Gene3D" id="1.10.150.20">
    <property type="entry name" value="5' to 3' exonuclease, C-terminal subdomain"/>
    <property type="match status" value="1"/>
</dbReference>
<dbReference type="InterPro" id="IPR011114">
    <property type="entry name" value="RuvA_C"/>
</dbReference>
<dbReference type="Gene3D" id="1.10.8.10">
    <property type="entry name" value="DNA helicase RuvA subunit, C-terminal domain"/>
    <property type="match status" value="1"/>
</dbReference>
<dbReference type="SUPFAM" id="SSF50249">
    <property type="entry name" value="Nucleic acid-binding proteins"/>
    <property type="match status" value="1"/>
</dbReference>
<name>A0ABP8FFD7_9BACT</name>
<protein>
    <recommendedName>
        <fullName evidence="6">Holliday junction branch migration complex subunit RuvA</fullName>
    </recommendedName>
</protein>
<dbReference type="SUPFAM" id="SSF47781">
    <property type="entry name" value="RuvA domain 2-like"/>
    <property type="match status" value="1"/>
</dbReference>
<evidence type="ECO:0000256" key="3">
    <source>
        <dbReference type="ARBA" id="ARBA00023125"/>
    </source>
</evidence>
<dbReference type="SMART" id="SM00278">
    <property type="entry name" value="HhH1"/>
    <property type="match status" value="2"/>
</dbReference>
<keyword evidence="5 6" id="KW-0234">DNA repair</keyword>
<dbReference type="InterPro" id="IPR012340">
    <property type="entry name" value="NA-bd_OB-fold"/>
</dbReference>
<comment type="domain">
    <text evidence="6">Has three domains with a flexible linker between the domains II and III and assumes an 'L' shape. Domain III is highly mobile and contacts RuvB.</text>
</comment>
<comment type="similarity">
    <text evidence="6">Belongs to the RuvA family.</text>
</comment>
<keyword evidence="2 6" id="KW-0227">DNA damage</keyword>
<evidence type="ECO:0000313" key="8">
    <source>
        <dbReference type="EMBL" id="GAA4302537.1"/>
    </source>
</evidence>
<comment type="subunit">
    <text evidence="6">Homotetramer. Forms an RuvA(8)-RuvB(12)-Holliday junction (HJ) complex. HJ DNA is sandwiched between 2 RuvA tetramers; dsDNA enters through RuvA and exits via RuvB. An RuvB hexamer assembles on each DNA strand where it exits the tetramer. Each RuvB hexamer is contacted by two RuvA subunits (via domain III) on 2 adjacent RuvB subunits; this complex drives branch migration. In the full resolvosome a probable DNA-RuvA(4)-RuvB(12)-RuvC(2) complex forms which resolves the HJ.</text>
</comment>
<organism evidence="8 9">
    <name type="scientific">Compostibacter hankyongensis</name>
    <dbReference type="NCBI Taxonomy" id="1007089"/>
    <lineage>
        <taxon>Bacteria</taxon>
        <taxon>Pseudomonadati</taxon>
        <taxon>Bacteroidota</taxon>
        <taxon>Chitinophagia</taxon>
        <taxon>Chitinophagales</taxon>
        <taxon>Chitinophagaceae</taxon>
        <taxon>Compostibacter</taxon>
    </lineage>
</organism>
<dbReference type="SUPFAM" id="SSF46929">
    <property type="entry name" value="DNA helicase RuvA subunit, C-terminal domain"/>
    <property type="match status" value="1"/>
</dbReference>
<dbReference type="InterPro" id="IPR010994">
    <property type="entry name" value="RuvA_2-like"/>
</dbReference>